<dbReference type="PANTHER" id="PTHR24300">
    <property type="entry name" value="CYTOCHROME P450 508A4-RELATED"/>
    <property type="match status" value="1"/>
</dbReference>
<dbReference type="Pfam" id="PF00067">
    <property type="entry name" value="p450"/>
    <property type="match status" value="1"/>
</dbReference>
<protein>
    <recommendedName>
        <fullName evidence="17">Cytochrome P450 2L1</fullName>
    </recommendedName>
</protein>
<keyword evidence="12" id="KW-0503">Monooxygenase</keyword>
<keyword evidence="7" id="KW-0479">Metal-binding</keyword>
<dbReference type="EMBL" id="JARKIK010003649">
    <property type="protein sequence ID" value="KAK8718912.1"/>
    <property type="molecule type" value="Genomic_DNA"/>
</dbReference>
<dbReference type="GO" id="GO:0020037">
    <property type="term" value="F:heme binding"/>
    <property type="evidence" value="ECO:0007669"/>
    <property type="project" value="InterPro"/>
</dbReference>
<keyword evidence="10" id="KW-0560">Oxidoreductase</keyword>
<evidence type="ECO:0000256" key="11">
    <source>
        <dbReference type="ARBA" id="ARBA00023004"/>
    </source>
</evidence>
<evidence type="ECO:0000256" key="14">
    <source>
        <dbReference type="SAM" id="Phobius"/>
    </source>
</evidence>
<keyword evidence="16" id="KW-1185">Reference proteome</keyword>
<evidence type="ECO:0000256" key="12">
    <source>
        <dbReference type="ARBA" id="ARBA00023033"/>
    </source>
</evidence>
<keyword evidence="11" id="KW-0408">Iron</keyword>
<dbReference type="Proteomes" id="UP001445076">
    <property type="component" value="Unassembled WGS sequence"/>
</dbReference>
<name>A0AAW0VQR6_CHEQU</name>
<evidence type="ECO:0000256" key="13">
    <source>
        <dbReference type="ARBA" id="ARBA00023136"/>
    </source>
</evidence>
<keyword evidence="14" id="KW-0812">Transmembrane</keyword>
<proteinExistence type="inferred from homology"/>
<dbReference type="InterPro" id="IPR050182">
    <property type="entry name" value="Cytochrome_P450_fam2"/>
</dbReference>
<evidence type="ECO:0000256" key="1">
    <source>
        <dbReference type="ARBA" id="ARBA00001971"/>
    </source>
</evidence>
<keyword evidence="14" id="KW-1133">Transmembrane helix</keyword>
<dbReference type="InterPro" id="IPR001128">
    <property type="entry name" value="Cyt_P450"/>
</dbReference>
<dbReference type="InterPro" id="IPR002401">
    <property type="entry name" value="Cyt_P450_E_grp-I"/>
</dbReference>
<keyword evidence="8" id="KW-0256">Endoplasmic reticulum</keyword>
<dbReference type="FunFam" id="1.10.630.10:FF:000238">
    <property type="entry name" value="Cytochrome P450 2A6"/>
    <property type="match status" value="1"/>
</dbReference>
<dbReference type="GO" id="GO:0005506">
    <property type="term" value="F:iron ion binding"/>
    <property type="evidence" value="ECO:0007669"/>
    <property type="project" value="InterPro"/>
</dbReference>
<dbReference type="GO" id="GO:0006805">
    <property type="term" value="P:xenobiotic metabolic process"/>
    <property type="evidence" value="ECO:0007669"/>
    <property type="project" value="TreeGrafter"/>
</dbReference>
<dbReference type="SUPFAM" id="SSF48264">
    <property type="entry name" value="Cytochrome P450"/>
    <property type="match status" value="1"/>
</dbReference>
<dbReference type="PANTHER" id="PTHR24300:SF375">
    <property type="entry name" value="CYTOCHROME P450 FAMILY"/>
    <property type="match status" value="1"/>
</dbReference>
<comment type="subcellular location">
    <subcellularLocation>
        <location evidence="4">Endoplasmic reticulum membrane</location>
        <topology evidence="4">Peripheral membrane protein</topology>
    </subcellularLocation>
    <subcellularLocation>
        <location evidence="3">Microsome membrane</location>
        <topology evidence="3">Peripheral membrane protein</topology>
    </subcellularLocation>
</comment>
<feature type="transmembrane region" description="Helical" evidence="14">
    <location>
        <begin position="25"/>
        <end position="43"/>
    </location>
</feature>
<dbReference type="GO" id="GO:0016712">
    <property type="term" value="F:oxidoreductase activity, acting on paired donors, with incorporation or reduction of molecular oxygen, reduced flavin or flavoprotein as one donor, and incorporation of one atom of oxygen"/>
    <property type="evidence" value="ECO:0007669"/>
    <property type="project" value="TreeGrafter"/>
</dbReference>
<comment type="similarity">
    <text evidence="5">Belongs to the cytochrome P450 family.</text>
</comment>
<evidence type="ECO:0000256" key="2">
    <source>
        <dbReference type="ARBA" id="ARBA00003690"/>
    </source>
</evidence>
<dbReference type="InterPro" id="IPR036396">
    <property type="entry name" value="Cyt_P450_sf"/>
</dbReference>
<dbReference type="GO" id="GO:0005789">
    <property type="term" value="C:endoplasmic reticulum membrane"/>
    <property type="evidence" value="ECO:0007669"/>
    <property type="project" value="UniProtKB-SubCell"/>
</dbReference>
<dbReference type="Gene3D" id="1.10.630.10">
    <property type="entry name" value="Cytochrome P450"/>
    <property type="match status" value="1"/>
</dbReference>
<evidence type="ECO:0000256" key="6">
    <source>
        <dbReference type="ARBA" id="ARBA00022617"/>
    </source>
</evidence>
<evidence type="ECO:0000256" key="3">
    <source>
        <dbReference type="ARBA" id="ARBA00004174"/>
    </source>
</evidence>
<evidence type="ECO:0000256" key="7">
    <source>
        <dbReference type="ARBA" id="ARBA00022723"/>
    </source>
</evidence>
<comment type="function">
    <text evidence="2">May be involved in the metabolism of insect hormones and in the breakdown of synthetic insecticides.</text>
</comment>
<evidence type="ECO:0008006" key="17">
    <source>
        <dbReference type="Google" id="ProtNLM"/>
    </source>
</evidence>
<feature type="non-terminal residue" evidence="15">
    <location>
        <position position="1"/>
    </location>
</feature>
<accession>A0AAW0VQR6</accession>
<evidence type="ECO:0000313" key="15">
    <source>
        <dbReference type="EMBL" id="KAK8718912.1"/>
    </source>
</evidence>
<feature type="non-terminal residue" evidence="15">
    <location>
        <position position="396"/>
    </location>
</feature>
<sequence length="396" mass="45313">VVGGAAVSLSLSLSLSPAHSYRGEMIVEVLLLVFLALLAVYFFHKPAKNLPPGPFSLPIIGNLKLVMVAEDVRKLRKTYGDIFKVRAGCVDMTFICDFKLVKEAFSKIECTDRPHWEPFHFLTDGKESGVIMTNGQHWQNARRFLLRNLRDLGMGKSYLEVPIQEEAQMLVNDFRKYDGKAVPLPNSINIAVLNVIWQLVASRRYELDDKDITSFIALIKSFQEDMNPFLPIFFPILNYFPRFLTGKLLKLDLLDKVKQNALRLMGGIIESHKAKLDPSNPRDIIDEYLLEMNKKSDIASFFSELDLIRNIFDLFSAGFDTTSNMLRWMCLYMAAYPDVQKSVQKEIDDAVPRDRLPSQQEKPQLQYLEAVIHEVLRMSSLIPFSVSHFVTQDIEL</sequence>
<organism evidence="15 16">
    <name type="scientific">Cherax quadricarinatus</name>
    <name type="common">Australian red claw crayfish</name>
    <dbReference type="NCBI Taxonomy" id="27406"/>
    <lineage>
        <taxon>Eukaryota</taxon>
        <taxon>Metazoa</taxon>
        <taxon>Ecdysozoa</taxon>
        <taxon>Arthropoda</taxon>
        <taxon>Crustacea</taxon>
        <taxon>Multicrustacea</taxon>
        <taxon>Malacostraca</taxon>
        <taxon>Eumalacostraca</taxon>
        <taxon>Eucarida</taxon>
        <taxon>Decapoda</taxon>
        <taxon>Pleocyemata</taxon>
        <taxon>Astacidea</taxon>
        <taxon>Parastacoidea</taxon>
        <taxon>Parastacidae</taxon>
        <taxon>Cherax</taxon>
    </lineage>
</organism>
<dbReference type="AlphaFoldDB" id="A0AAW0VQR6"/>
<evidence type="ECO:0000313" key="16">
    <source>
        <dbReference type="Proteomes" id="UP001445076"/>
    </source>
</evidence>
<reference evidence="15 16" key="1">
    <citation type="journal article" date="2024" name="BMC Genomics">
        <title>Genome assembly of redclaw crayfish (Cherax quadricarinatus) provides insights into its immune adaptation and hypoxia tolerance.</title>
        <authorList>
            <person name="Liu Z."/>
            <person name="Zheng J."/>
            <person name="Li H."/>
            <person name="Fang K."/>
            <person name="Wang S."/>
            <person name="He J."/>
            <person name="Zhou D."/>
            <person name="Weng S."/>
            <person name="Chi M."/>
            <person name="Gu Z."/>
            <person name="He J."/>
            <person name="Li F."/>
            <person name="Wang M."/>
        </authorList>
    </citation>
    <scope>NUCLEOTIDE SEQUENCE [LARGE SCALE GENOMIC DNA]</scope>
    <source>
        <strain evidence="15">ZL_2023a</strain>
    </source>
</reference>
<evidence type="ECO:0000256" key="10">
    <source>
        <dbReference type="ARBA" id="ARBA00023002"/>
    </source>
</evidence>
<evidence type="ECO:0000256" key="5">
    <source>
        <dbReference type="ARBA" id="ARBA00010617"/>
    </source>
</evidence>
<evidence type="ECO:0000256" key="8">
    <source>
        <dbReference type="ARBA" id="ARBA00022824"/>
    </source>
</evidence>
<evidence type="ECO:0000256" key="9">
    <source>
        <dbReference type="ARBA" id="ARBA00022848"/>
    </source>
</evidence>
<comment type="cofactor">
    <cofactor evidence="1">
        <name>heme</name>
        <dbReference type="ChEBI" id="CHEBI:30413"/>
    </cofactor>
</comment>
<keyword evidence="13 14" id="KW-0472">Membrane</keyword>
<gene>
    <name evidence="15" type="ORF">OTU49_014368</name>
</gene>
<evidence type="ECO:0000256" key="4">
    <source>
        <dbReference type="ARBA" id="ARBA00004406"/>
    </source>
</evidence>
<dbReference type="GO" id="GO:0006082">
    <property type="term" value="P:organic acid metabolic process"/>
    <property type="evidence" value="ECO:0007669"/>
    <property type="project" value="TreeGrafter"/>
</dbReference>
<dbReference type="PRINTS" id="PR00385">
    <property type="entry name" value="P450"/>
</dbReference>
<keyword evidence="6" id="KW-0349">Heme</keyword>
<keyword evidence="9" id="KW-0492">Microsome</keyword>
<comment type="caution">
    <text evidence="15">The sequence shown here is derived from an EMBL/GenBank/DDBJ whole genome shotgun (WGS) entry which is preliminary data.</text>
</comment>
<dbReference type="PRINTS" id="PR00463">
    <property type="entry name" value="EP450I"/>
</dbReference>